<dbReference type="PANTHER" id="PTHR30441:SF8">
    <property type="entry name" value="DUF748 DOMAIN-CONTAINING PROTEIN"/>
    <property type="match status" value="1"/>
</dbReference>
<name>A0ABU8V8J5_9BURK</name>
<evidence type="ECO:0000256" key="1">
    <source>
        <dbReference type="SAM" id="MobiDB-lite"/>
    </source>
</evidence>
<feature type="compositionally biased region" description="Low complexity" evidence="1">
    <location>
        <begin position="816"/>
        <end position="829"/>
    </location>
</feature>
<proteinExistence type="predicted"/>
<reference evidence="2 3" key="1">
    <citation type="submission" date="2024-03" db="EMBL/GenBank/DDBJ databases">
        <title>Novel species of the genus Variovorax.</title>
        <authorList>
            <person name="Liu Q."/>
            <person name="Xin Y.-H."/>
        </authorList>
    </citation>
    <scope>NUCLEOTIDE SEQUENCE [LARGE SCALE GENOMIC DNA]</scope>
    <source>
        <strain evidence="2 3">KACC 18899</strain>
    </source>
</reference>
<evidence type="ECO:0000313" key="3">
    <source>
        <dbReference type="Proteomes" id="UP001365846"/>
    </source>
</evidence>
<evidence type="ECO:0000313" key="2">
    <source>
        <dbReference type="EMBL" id="MEJ8809961.1"/>
    </source>
</evidence>
<comment type="caution">
    <text evidence="2">The sequence shown here is derived from an EMBL/GenBank/DDBJ whole genome shotgun (WGS) entry which is preliminary data.</text>
</comment>
<sequence length="1267" mass="134535">MKQNKWVRRGVVALLVLLAVWALAWIAVPPIAKGQIQRIASEKLGREVTVGKIDFKPWTLELTVRDLRIATADGKQAQVAVNRIYVDAELQSILRLAPVVDAVSIDSPAILLTHLSDGKYDIDDILAKLAPAPDAPKSEPPRFAIYNIGISNGSFTFDDQTVQRRHELRDLTLAVPFLSNLASKRDITTEPKLAFVLNGSKFDSAASSTPFAESHKTDAQIKFEGLDLVPYLGYVPGGLPVSLRAGKLDADLRIDFAQAAAPTLKITGTVAANGIKVADGRGKDLLGFESLKVALTDVRPLERIVHLSEVALAAPQLVVARDEAGKLNLLATDPATGAKEKVATVPAPEAHGDGAPRPAEPPGWHLQVDKVALTGGHVGWRDQTTKPAAEIDAKDLAVEVNAVAWPMEKPATFNGSTSVAGATIKFEGHATDKEAKVQTEVGALPLSLAAPYLAQSLEPTLDGKLSGQVEVAWAKPDLKFKASRVIAEDLALTQEKTALASVGRFELQNAEVDMTRHTLAIGSFAAANPKVRVERDKEKRWMFDRWLKVPAGGNGGEAGAKEAKVAAPKDREASEAPSPAANTKPWELSIASVAVDDGALSYADNASDTPVAFEISSLKVNAQKIAPNTATVSPLKVSGRIAAGRAEPGRFEYDGNLALKPIAAEGKLTLASLPAHAFKAYYADALNIDIRRAFASYRGTVKYASTPAGMSVRLAGDTAVDDFRANSVILTQAQGQASSGNRQLLSWKTLGLRGVQVNMVPGAPLNLDVRETTLTDFFARIIIDPTGKLNLLYLVKQPGQPGTPDASAPAPEVTTKRSLGGTTTTTNTRRAARSRGQAEAAPAELMVGGASQAPAAAAAAPAPAAPPNPMAPVINFGPMALVNGRIDFSDTFIKPNYSADLTELTGRLSAFSSKPVGDKPALADLELRGKAQQTASLEITGRLNPLVKPLELDITAKMRELDLPPLSPYSVRFAGHGIERGKLSMDVNYKIAPDGSLTASNRLILNQLQFGEQVEGAPASLPVRLAVALLADRNGVIDVDLPLRGSINDPEFSIGPLILKAIVNLIAKAATAPFALLTGGGGGGESSAIVFAPGSAELSAEAKQSLDKVAKAIIDRPGLQMTVVGTASLEQERDGYQRQRVRQLAQAEKRRAAVRAGQNAADVDTLSDSEYPDLLAAAYKRSDVTKPRNMVGLAKDLPQQDMENLLAASIAVDEESMRQLAVARGVAVRDYLLEQKVPSERLFLGAVRTRAEGDNWKPSAELKLATR</sequence>
<dbReference type="InterPro" id="IPR036737">
    <property type="entry name" value="OmpA-like_sf"/>
</dbReference>
<feature type="region of interest" description="Disordered" evidence="1">
    <location>
        <begin position="553"/>
        <end position="582"/>
    </location>
</feature>
<keyword evidence="3" id="KW-1185">Reference proteome</keyword>
<dbReference type="InterPro" id="IPR008023">
    <property type="entry name" value="DUF748"/>
</dbReference>
<protein>
    <submittedName>
        <fullName evidence="2">DUF748 domain-containing protein</fullName>
    </submittedName>
</protein>
<feature type="region of interest" description="Disordered" evidence="1">
    <location>
        <begin position="800"/>
        <end position="844"/>
    </location>
</feature>
<dbReference type="EMBL" id="JBBKZU010000001">
    <property type="protein sequence ID" value="MEJ8809961.1"/>
    <property type="molecule type" value="Genomic_DNA"/>
</dbReference>
<accession>A0ABU8V8J5</accession>
<dbReference type="PANTHER" id="PTHR30441">
    <property type="entry name" value="DUF748 DOMAIN-CONTAINING PROTEIN"/>
    <property type="match status" value="1"/>
</dbReference>
<dbReference type="Pfam" id="PF05359">
    <property type="entry name" value="DUF748"/>
    <property type="match status" value="2"/>
</dbReference>
<dbReference type="Gene3D" id="3.30.1330.60">
    <property type="entry name" value="OmpA-like domain"/>
    <property type="match status" value="1"/>
</dbReference>
<dbReference type="InterPro" id="IPR052894">
    <property type="entry name" value="AsmA-related"/>
</dbReference>
<gene>
    <name evidence="2" type="ORF">WKW77_02725</name>
</gene>
<feature type="compositionally biased region" description="Basic and acidic residues" evidence="1">
    <location>
        <begin position="559"/>
        <end position="574"/>
    </location>
</feature>
<organism evidence="2 3">
    <name type="scientific">Variovorax ureilyticus</name>
    <dbReference type="NCBI Taxonomy" id="1836198"/>
    <lineage>
        <taxon>Bacteria</taxon>
        <taxon>Pseudomonadati</taxon>
        <taxon>Pseudomonadota</taxon>
        <taxon>Betaproteobacteria</taxon>
        <taxon>Burkholderiales</taxon>
        <taxon>Comamonadaceae</taxon>
        <taxon>Variovorax</taxon>
    </lineage>
</organism>
<dbReference type="Proteomes" id="UP001365846">
    <property type="component" value="Unassembled WGS sequence"/>
</dbReference>